<feature type="compositionally biased region" description="Basic and acidic residues" evidence="1">
    <location>
        <begin position="102"/>
        <end position="114"/>
    </location>
</feature>
<dbReference type="Proteomes" id="UP000230233">
    <property type="component" value="Chromosome I"/>
</dbReference>
<organism evidence="3 4">
    <name type="scientific">Caenorhabditis nigoni</name>
    <dbReference type="NCBI Taxonomy" id="1611254"/>
    <lineage>
        <taxon>Eukaryota</taxon>
        <taxon>Metazoa</taxon>
        <taxon>Ecdysozoa</taxon>
        <taxon>Nematoda</taxon>
        <taxon>Chromadorea</taxon>
        <taxon>Rhabditida</taxon>
        <taxon>Rhabditina</taxon>
        <taxon>Rhabditomorpha</taxon>
        <taxon>Rhabditoidea</taxon>
        <taxon>Rhabditidae</taxon>
        <taxon>Peloderinae</taxon>
        <taxon>Caenorhabditis</taxon>
    </lineage>
</organism>
<accession>A0A2G5VL85</accession>
<feature type="domain" description="DUF7774" evidence="2">
    <location>
        <begin position="361"/>
        <end position="448"/>
    </location>
</feature>
<proteinExistence type="predicted"/>
<dbReference type="Pfam" id="PF24983">
    <property type="entry name" value="DUF7774"/>
    <property type="match status" value="1"/>
</dbReference>
<gene>
    <name evidence="3" type="primary">Cni-B0511.11</name>
    <name evidence="3" type="synonym">Cnig_chr_I.g2603</name>
    <name evidence="3" type="ORF">B9Z55_002603</name>
</gene>
<dbReference type="OrthoDB" id="5858292at2759"/>
<keyword evidence="4" id="KW-1185">Reference proteome</keyword>
<comment type="caution">
    <text evidence="3">The sequence shown here is derived from an EMBL/GenBank/DDBJ whole genome shotgun (WGS) entry which is preliminary data.</text>
</comment>
<name>A0A2G5VL85_9PELO</name>
<evidence type="ECO:0000313" key="4">
    <source>
        <dbReference type="Proteomes" id="UP000230233"/>
    </source>
</evidence>
<dbReference type="PANTHER" id="PTHR38630:SF1">
    <property type="entry name" value="DEK_C DOMAIN-CONTAINING PROTEIN-RELATED"/>
    <property type="match status" value="1"/>
</dbReference>
<feature type="compositionally biased region" description="Low complexity" evidence="1">
    <location>
        <begin position="282"/>
        <end position="292"/>
    </location>
</feature>
<feature type="compositionally biased region" description="Basic residues" evidence="1">
    <location>
        <begin position="89"/>
        <end position="101"/>
    </location>
</feature>
<evidence type="ECO:0000256" key="1">
    <source>
        <dbReference type="SAM" id="MobiDB-lite"/>
    </source>
</evidence>
<protein>
    <recommendedName>
        <fullName evidence="2">DUF7774 domain-containing protein</fullName>
    </recommendedName>
</protein>
<sequence>MLGSNLGKKVTAGVVQDQYKQFLKNKPEEKKKTLTPEERKLAKRAEMRKKGIFVKADDQDETPTIVEKIDGPAQPMIFVLPEKPTIWKTSKKRTGGRKTKDKKKEVTKKEKMPKSDISMSSGPQKKKVKKEKKAGGVPVSSLPTSSSSATDQSSSNASKSRKSAEKSHKSSESDALKKEEKPKPSSRETVEKVPEEKKKEEVVEPKKSEEKLVEKLEEKKPDEPVKEPEPKVVEQKAEDQKVEEKPVEKVEEKKDAPAATSEPPKSGVAPVQPSPEVKTPETETQTPPTQATPAPPLSTAKKEPEEKSKSEEVPLVVTVSNPSVTDSKKTISAPIAENQPDAFEKLDDDEFEKMTSDADEKEILKLAPRLLKVAKKHAAMEKCLTAEENEVLAKFFSGKQKLDATVLAVLDSALDKIIDYLQKNNCAVDDETKAVMKKRDKLKAAMMKEFLVSPQYLPKTWTAKFNEWKSEAEKQKNGINWFRVIFHYPKHKSFDDGPEDTFGNFHRRHRGLLMGIILGPGDVKSFEETKREDDCQGMFLDTKIIENANVDNKDTSSTVSERHTLMTAKSLKK</sequence>
<feature type="compositionally biased region" description="Low complexity" evidence="1">
    <location>
        <begin position="140"/>
        <end position="158"/>
    </location>
</feature>
<dbReference type="EMBL" id="PDUG01000001">
    <property type="protein sequence ID" value="PIC52543.1"/>
    <property type="molecule type" value="Genomic_DNA"/>
</dbReference>
<dbReference type="PANTHER" id="PTHR38630">
    <property type="entry name" value="PROTEIN CBG12780"/>
    <property type="match status" value="1"/>
</dbReference>
<feature type="compositionally biased region" description="Basic and acidic residues" evidence="1">
    <location>
        <begin position="162"/>
        <end position="256"/>
    </location>
</feature>
<reference evidence="4" key="1">
    <citation type="submission" date="2017-10" db="EMBL/GenBank/DDBJ databases">
        <title>Rapid genome shrinkage in a self-fertile nematode reveals novel sperm competition proteins.</title>
        <authorList>
            <person name="Yin D."/>
            <person name="Schwarz E.M."/>
            <person name="Thomas C.G."/>
            <person name="Felde R.L."/>
            <person name="Korf I.F."/>
            <person name="Cutter A.D."/>
            <person name="Schartner C.M."/>
            <person name="Ralston E.J."/>
            <person name="Meyer B.J."/>
            <person name="Haag E.S."/>
        </authorList>
    </citation>
    <scope>NUCLEOTIDE SEQUENCE [LARGE SCALE GENOMIC DNA]</scope>
    <source>
        <strain evidence="4">JU1422</strain>
    </source>
</reference>
<dbReference type="InterPro" id="IPR056676">
    <property type="entry name" value="DUF7774"/>
</dbReference>
<dbReference type="STRING" id="1611254.A0A2G5VL85"/>
<feature type="region of interest" description="Disordered" evidence="1">
    <location>
        <begin position="553"/>
        <end position="573"/>
    </location>
</feature>
<feature type="region of interest" description="Disordered" evidence="1">
    <location>
        <begin position="80"/>
        <end position="314"/>
    </location>
</feature>
<dbReference type="AlphaFoldDB" id="A0A2G5VL85"/>
<evidence type="ECO:0000259" key="2">
    <source>
        <dbReference type="Pfam" id="PF24983"/>
    </source>
</evidence>
<evidence type="ECO:0000313" key="3">
    <source>
        <dbReference type="EMBL" id="PIC52543.1"/>
    </source>
</evidence>
<feature type="compositionally biased region" description="Basic and acidic residues" evidence="1">
    <location>
        <begin position="300"/>
        <end position="312"/>
    </location>
</feature>